<evidence type="ECO:0000313" key="2">
    <source>
        <dbReference type="EMBL" id="KHN79915.1"/>
    </source>
</evidence>
<proteinExistence type="predicted"/>
<sequence>MMNLALDHAENMETLAAAKKPNHDYMSAVEEFLWEIGADIETGAQKLYEEMEEITHKWRWITGAAVLIILIIASTVLWWKCRGQIKRFTTSQVIIILGNVKTECQERRVTPYNPIAVPNSVLGR</sequence>
<dbReference type="EMBL" id="JPKZ01001806">
    <property type="protein sequence ID" value="KHN79915.1"/>
    <property type="molecule type" value="Genomic_DNA"/>
</dbReference>
<comment type="caution">
    <text evidence="2">The sequence shown here is derived from an EMBL/GenBank/DDBJ whole genome shotgun (WGS) entry which is preliminary data.</text>
</comment>
<organism evidence="2 3">
    <name type="scientific">Toxocara canis</name>
    <name type="common">Canine roundworm</name>
    <dbReference type="NCBI Taxonomy" id="6265"/>
    <lineage>
        <taxon>Eukaryota</taxon>
        <taxon>Metazoa</taxon>
        <taxon>Ecdysozoa</taxon>
        <taxon>Nematoda</taxon>
        <taxon>Chromadorea</taxon>
        <taxon>Rhabditida</taxon>
        <taxon>Spirurina</taxon>
        <taxon>Ascaridomorpha</taxon>
        <taxon>Ascaridoidea</taxon>
        <taxon>Toxocaridae</taxon>
        <taxon>Toxocara</taxon>
    </lineage>
</organism>
<reference evidence="2 3" key="1">
    <citation type="submission" date="2014-11" db="EMBL/GenBank/DDBJ databases">
        <title>Genetic blueprint of the zoonotic pathogen Toxocara canis.</title>
        <authorList>
            <person name="Zhu X.-Q."/>
            <person name="Korhonen P.K."/>
            <person name="Cai H."/>
            <person name="Young N.D."/>
            <person name="Nejsum P."/>
            <person name="von Samson-Himmelstjerna G."/>
            <person name="Boag P.R."/>
            <person name="Tan P."/>
            <person name="Li Q."/>
            <person name="Min J."/>
            <person name="Yang Y."/>
            <person name="Wang X."/>
            <person name="Fang X."/>
            <person name="Hall R.S."/>
            <person name="Hofmann A."/>
            <person name="Sternberg P.W."/>
            <person name="Jex A.R."/>
            <person name="Gasser R.B."/>
        </authorList>
    </citation>
    <scope>NUCLEOTIDE SEQUENCE [LARGE SCALE GENOMIC DNA]</scope>
    <source>
        <strain evidence="2">PN_DK_2014</strain>
    </source>
</reference>
<keyword evidence="1" id="KW-0472">Membrane</keyword>
<evidence type="ECO:0000313" key="3">
    <source>
        <dbReference type="Proteomes" id="UP000031036"/>
    </source>
</evidence>
<keyword evidence="1" id="KW-1133">Transmembrane helix</keyword>
<dbReference type="Proteomes" id="UP000031036">
    <property type="component" value="Unassembled WGS sequence"/>
</dbReference>
<keyword evidence="1" id="KW-0812">Transmembrane</keyword>
<evidence type="ECO:0000256" key="1">
    <source>
        <dbReference type="SAM" id="Phobius"/>
    </source>
</evidence>
<feature type="transmembrane region" description="Helical" evidence="1">
    <location>
        <begin position="58"/>
        <end position="79"/>
    </location>
</feature>
<gene>
    <name evidence="2" type="ORF">Tcan_13844</name>
</gene>
<accession>A0A0B2VG05</accession>
<name>A0A0B2VG05_TOXCA</name>
<protein>
    <submittedName>
        <fullName evidence="2">Uncharacterized protein</fullName>
    </submittedName>
</protein>
<keyword evidence="3" id="KW-1185">Reference proteome</keyword>
<dbReference type="AlphaFoldDB" id="A0A0B2VG05"/>